<feature type="region of interest" description="Disordered" evidence="5">
    <location>
        <begin position="198"/>
        <end position="244"/>
    </location>
</feature>
<name>A0A5B0PH37_PUCGR</name>
<gene>
    <name evidence="8" type="ORF">PGTUg99_015785</name>
</gene>
<proteinExistence type="predicted"/>
<feature type="transmembrane region" description="Helical" evidence="6">
    <location>
        <begin position="47"/>
        <end position="68"/>
    </location>
</feature>
<dbReference type="Proteomes" id="UP000325313">
    <property type="component" value="Unassembled WGS sequence"/>
</dbReference>
<keyword evidence="2 6" id="KW-0812">Transmembrane</keyword>
<evidence type="ECO:0000313" key="8">
    <source>
        <dbReference type="EMBL" id="KAA1100511.1"/>
    </source>
</evidence>
<feature type="compositionally biased region" description="Low complexity" evidence="5">
    <location>
        <begin position="202"/>
        <end position="221"/>
    </location>
</feature>
<evidence type="ECO:0000256" key="4">
    <source>
        <dbReference type="ARBA" id="ARBA00023136"/>
    </source>
</evidence>
<dbReference type="Pfam" id="PF00520">
    <property type="entry name" value="Ion_trans"/>
    <property type="match status" value="1"/>
</dbReference>
<evidence type="ECO:0000256" key="5">
    <source>
        <dbReference type="SAM" id="MobiDB-lite"/>
    </source>
</evidence>
<feature type="transmembrane region" description="Helical" evidence="6">
    <location>
        <begin position="74"/>
        <end position="97"/>
    </location>
</feature>
<feature type="transmembrane region" description="Helical" evidence="6">
    <location>
        <begin position="109"/>
        <end position="126"/>
    </location>
</feature>
<dbReference type="Gene3D" id="1.20.120.350">
    <property type="entry name" value="Voltage-gated potassium channels. Chain C"/>
    <property type="match status" value="1"/>
</dbReference>
<evidence type="ECO:0000259" key="7">
    <source>
        <dbReference type="Pfam" id="PF00520"/>
    </source>
</evidence>
<dbReference type="InterPro" id="IPR005821">
    <property type="entry name" value="Ion_trans_dom"/>
</dbReference>
<feature type="domain" description="Ion transport" evidence="7">
    <location>
        <begin position="47"/>
        <end position="159"/>
    </location>
</feature>
<protein>
    <recommendedName>
        <fullName evidence="7">Ion transport domain-containing protein</fullName>
    </recommendedName>
</protein>
<keyword evidence="3 6" id="KW-1133">Transmembrane helix</keyword>
<keyword evidence="4 6" id="KW-0472">Membrane</keyword>
<evidence type="ECO:0000256" key="3">
    <source>
        <dbReference type="ARBA" id="ARBA00022989"/>
    </source>
</evidence>
<reference evidence="8 9" key="1">
    <citation type="submission" date="2019-05" db="EMBL/GenBank/DDBJ databases">
        <title>Emergence of the Ug99 lineage of the wheat stem rust pathogen through somatic hybridization.</title>
        <authorList>
            <person name="Li F."/>
            <person name="Upadhyaya N.M."/>
            <person name="Sperschneider J."/>
            <person name="Matny O."/>
            <person name="Nguyen-Phuc H."/>
            <person name="Mago R."/>
            <person name="Raley C."/>
            <person name="Miller M.E."/>
            <person name="Silverstein K.A.T."/>
            <person name="Henningsen E."/>
            <person name="Hirsch C.D."/>
            <person name="Visser B."/>
            <person name="Pretorius Z.A."/>
            <person name="Steffenson B.J."/>
            <person name="Schwessinger B."/>
            <person name="Dodds P.N."/>
            <person name="Figueroa M."/>
        </authorList>
    </citation>
    <scope>NUCLEOTIDE SEQUENCE [LARGE SCALE GENOMIC DNA]</scope>
    <source>
        <strain evidence="8 9">Ug99</strain>
    </source>
</reference>
<comment type="subcellular location">
    <subcellularLocation>
        <location evidence="1">Membrane</location>
        <topology evidence="1">Multi-pass membrane protein</topology>
    </subcellularLocation>
</comment>
<dbReference type="EMBL" id="VDEP01000340">
    <property type="protein sequence ID" value="KAA1100511.1"/>
    <property type="molecule type" value="Genomic_DNA"/>
</dbReference>
<dbReference type="GO" id="GO:0016020">
    <property type="term" value="C:membrane"/>
    <property type="evidence" value="ECO:0007669"/>
    <property type="project" value="UniProtKB-SubCell"/>
</dbReference>
<evidence type="ECO:0000256" key="1">
    <source>
        <dbReference type="ARBA" id="ARBA00004141"/>
    </source>
</evidence>
<dbReference type="InterPro" id="IPR027359">
    <property type="entry name" value="Volt_channel_dom_sf"/>
</dbReference>
<evidence type="ECO:0000313" key="9">
    <source>
        <dbReference type="Proteomes" id="UP000325313"/>
    </source>
</evidence>
<organism evidence="8 9">
    <name type="scientific">Puccinia graminis f. sp. tritici</name>
    <dbReference type="NCBI Taxonomy" id="56615"/>
    <lineage>
        <taxon>Eukaryota</taxon>
        <taxon>Fungi</taxon>
        <taxon>Dikarya</taxon>
        <taxon>Basidiomycota</taxon>
        <taxon>Pucciniomycotina</taxon>
        <taxon>Pucciniomycetes</taxon>
        <taxon>Pucciniales</taxon>
        <taxon>Pucciniaceae</taxon>
        <taxon>Puccinia</taxon>
    </lineage>
</organism>
<evidence type="ECO:0000256" key="2">
    <source>
        <dbReference type="ARBA" id="ARBA00022692"/>
    </source>
</evidence>
<accession>A0A5B0PH37</accession>
<comment type="caution">
    <text evidence="8">The sequence shown here is derived from an EMBL/GenBank/DDBJ whole genome shotgun (WGS) entry which is preliminary data.</text>
</comment>
<sequence length="244" mass="27917">MDPINSRPHADSVGLNTNSLPSTRSHYHLSREEWIKGIANRFVFSQIYLYLYLSMAILSLTTVILSLLSECPTLSFYILEIIVNLAMILEVVIRLIAFGKQFWKSPFNWLDLMITLFCLVTVLVIFSQGCKAKKEEVFDTFLLVIRNGIQFFRLALMLRRSGKNIFTTIQPIDLEGAIQHTDAHSFFLDLDEEEEFLRRPSHSSPRNHNNNNSNNNNKNNPLGAADSAAVPFLQSRSSLDEQDY</sequence>
<dbReference type="PANTHER" id="PTHR38483:SF1">
    <property type="entry name" value="ION TRANSPORT DOMAIN-CONTAINING PROTEIN"/>
    <property type="match status" value="1"/>
</dbReference>
<dbReference type="GO" id="GO:0005216">
    <property type="term" value="F:monoatomic ion channel activity"/>
    <property type="evidence" value="ECO:0007669"/>
    <property type="project" value="InterPro"/>
</dbReference>
<evidence type="ECO:0000256" key="6">
    <source>
        <dbReference type="SAM" id="Phobius"/>
    </source>
</evidence>
<dbReference type="AlphaFoldDB" id="A0A5B0PH37"/>
<dbReference type="PANTHER" id="PTHR38483">
    <property type="entry name" value="CHROMOSOME 1, WHOLE GENOME SHOTGUN SEQUENCE"/>
    <property type="match status" value="1"/>
</dbReference>